<protein>
    <submittedName>
        <fullName evidence="2">Uncharacterized protein</fullName>
    </submittedName>
</protein>
<dbReference type="Proteomes" id="UP000460298">
    <property type="component" value="Unassembled WGS sequence"/>
</dbReference>
<feature type="transmembrane region" description="Helical" evidence="1">
    <location>
        <begin position="12"/>
        <end position="31"/>
    </location>
</feature>
<feature type="transmembrane region" description="Helical" evidence="1">
    <location>
        <begin position="99"/>
        <end position="118"/>
    </location>
</feature>
<dbReference type="EMBL" id="WBUI01000024">
    <property type="protein sequence ID" value="KAB2929946.1"/>
    <property type="molecule type" value="Genomic_DNA"/>
</dbReference>
<comment type="caution">
    <text evidence="2">The sequence shown here is derived from an EMBL/GenBank/DDBJ whole genome shotgun (WGS) entry which is preliminary data.</text>
</comment>
<accession>A0A833GY85</accession>
<keyword evidence="1" id="KW-1133">Transmembrane helix</keyword>
<reference evidence="2 3" key="1">
    <citation type="submission" date="2019-10" db="EMBL/GenBank/DDBJ databases">
        <title>Extracellular Electron Transfer in a Candidatus Methanoperedens spp. Enrichment Culture.</title>
        <authorList>
            <person name="Berger S."/>
            <person name="Rangel Shaw D."/>
            <person name="Berben T."/>
            <person name="In 'T Zandt M."/>
            <person name="Frank J."/>
            <person name="Reimann J."/>
            <person name="Jetten M.S.M."/>
            <person name="Welte C.U."/>
        </authorList>
    </citation>
    <scope>NUCLEOTIDE SEQUENCE [LARGE SCALE GENOMIC DNA]</scope>
    <source>
        <strain evidence="2">SB12</strain>
    </source>
</reference>
<feature type="transmembrane region" description="Helical" evidence="1">
    <location>
        <begin position="64"/>
        <end position="87"/>
    </location>
</feature>
<proteinExistence type="predicted"/>
<gene>
    <name evidence="2" type="ORF">F9K24_18105</name>
</gene>
<dbReference type="AlphaFoldDB" id="A0A833GY85"/>
<keyword evidence="1" id="KW-0472">Membrane</keyword>
<sequence length="285" mass="31732">MPKYINKILSILGGISAGLHFGILVEAYIAFPLHYTGSIVFFTMMIANTIWLSYSAFSLAAKSSIVVVTAVSIVAFPSFFLLSQSAYLIFDLFHFKRELFQYSLSVYLLLALPILLYACSVSKLRKGSTVEIMIFGILLVFNGLFYSAETIGSQSESEKLSILEMDVFDAKSKVPQRIYSCPRTIVSLKIDKDQLTGLSDRKIYKALIQLDESEPIRISYDPAVGTGNLIDNPTRVNKIAIQLVNVNDKSKLPTITIQEKCPFFPYKTYGCLDLNCSACIEAQGF</sequence>
<keyword evidence="1" id="KW-0812">Transmembrane</keyword>
<evidence type="ECO:0000256" key="1">
    <source>
        <dbReference type="SAM" id="Phobius"/>
    </source>
</evidence>
<feature type="transmembrane region" description="Helical" evidence="1">
    <location>
        <begin position="130"/>
        <end position="148"/>
    </location>
</feature>
<feature type="transmembrane region" description="Helical" evidence="1">
    <location>
        <begin position="37"/>
        <end position="57"/>
    </location>
</feature>
<evidence type="ECO:0000313" key="3">
    <source>
        <dbReference type="Proteomes" id="UP000460298"/>
    </source>
</evidence>
<evidence type="ECO:0000313" key="2">
    <source>
        <dbReference type="EMBL" id="KAB2929946.1"/>
    </source>
</evidence>
<name>A0A833GY85_9LEPT</name>
<organism evidence="2 3">
    <name type="scientific">Leptonema illini</name>
    <dbReference type="NCBI Taxonomy" id="183"/>
    <lineage>
        <taxon>Bacteria</taxon>
        <taxon>Pseudomonadati</taxon>
        <taxon>Spirochaetota</taxon>
        <taxon>Spirochaetia</taxon>
        <taxon>Leptospirales</taxon>
        <taxon>Leptospiraceae</taxon>
        <taxon>Leptonema</taxon>
    </lineage>
</organism>